<dbReference type="EMBL" id="FOBS01000007">
    <property type="protein sequence ID" value="SEM22660.1"/>
    <property type="molecule type" value="Genomic_DNA"/>
</dbReference>
<name>A0A1H7WMB8_9BACT</name>
<evidence type="ECO:0000313" key="3">
    <source>
        <dbReference type="Proteomes" id="UP000198744"/>
    </source>
</evidence>
<proteinExistence type="predicted"/>
<organism evidence="2 3">
    <name type="scientific">Syntrophus gentianae</name>
    <dbReference type="NCBI Taxonomy" id="43775"/>
    <lineage>
        <taxon>Bacteria</taxon>
        <taxon>Pseudomonadati</taxon>
        <taxon>Thermodesulfobacteriota</taxon>
        <taxon>Syntrophia</taxon>
        <taxon>Syntrophales</taxon>
        <taxon>Syntrophaceae</taxon>
        <taxon>Syntrophus</taxon>
    </lineage>
</organism>
<dbReference type="AlphaFoldDB" id="A0A1H7WMB8"/>
<sequence length="142" mass="16000">MFKYVFSSFVVLSLLIPVFASAIAPPEAIARRNLEADLIVIGVVKSIHADNTIPHFVLEVRHTVKGLERVKPEDTIRILMSNRQVKTGKVRRHSQGQLPIRVKEKSLVVVYVNRSDSSTGYFRPLLEGSSVITIYPVMSEER</sequence>
<gene>
    <name evidence="2" type="ORF">SAMN04489760_10743</name>
</gene>
<dbReference type="RefSeq" id="WP_093882913.1">
    <property type="nucleotide sequence ID" value="NZ_FOBS01000007.1"/>
</dbReference>
<accession>A0A1H7WMB8</accession>
<reference evidence="2 3" key="1">
    <citation type="submission" date="2016-10" db="EMBL/GenBank/DDBJ databases">
        <authorList>
            <person name="de Groot N.N."/>
        </authorList>
    </citation>
    <scope>NUCLEOTIDE SEQUENCE [LARGE SCALE GENOMIC DNA]</scope>
    <source>
        <strain evidence="2 3">DSM 8423</strain>
    </source>
</reference>
<evidence type="ECO:0000256" key="1">
    <source>
        <dbReference type="SAM" id="SignalP"/>
    </source>
</evidence>
<keyword evidence="3" id="KW-1185">Reference proteome</keyword>
<evidence type="ECO:0000313" key="2">
    <source>
        <dbReference type="EMBL" id="SEM22660.1"/>
    </source>
</evidence>
<feature type="chain" id="PRO_5011502831" evidence="1">
    <location>
        <begin position="23"/>
        <end position="142"/>
    </location>
</feature>
<feature type="signal peptide" evidence="1">
    <location>
        <begin position="1"/>
        <end position="22"/>
    </location>
</feature>
<protein>
    <submittedName>
        <fullName evidence="2">Uncharacterized protein</fullName>
    </submittedName>
</protein>
<dbReference type="Proteomes" id="UP000198744">
    <property type="component" value="Unassembled WGS sequence"/>
</dbReference>
<dbReference type="OrthoDB" id="9946889at2"/>
<keyword evidence="1" id="KW-0732">Signal</keyword>